<keyword evidence="4" id="KW-1185">Reference proteome</keyword>
<sequence>MRKFKLFVVTLVILCPLFSSAVVHASVGNTWLNEANVNKGIISVKYDVKYNVNTKLLIAKGGEQYTYSLTGDKQGEVFPLQLGNGNYNVSIVEQTKGNKYQVVHKDTVMLDLTDSTTVYLNSIQNVNWNSTNKAIQMARNLTKNLATDTEKVNVIYSYVISNIKYDKNLAAKVPMDYSPRIDDTFSSKKDICYGYSSLFAAMLRSVDIPTKLVMGKTSYVDTYHAWNEVYLNNKWVTIDTTLDAGWKGTTTVFTMIKDTSRYVASKQY</sequence>
<dbReference type="PANTHER" id="PTHR33490">
    <property type="entry name" value="BLR5614 PROTEIN-RELATED"/>
    <property type="match status" value="1"/>
</dbReference>
<name>A0A168NMU5_9BACL</name>
<evidence type="ECO:0000313" key="4">
    <source>
        <dbReference type="Proteomes" id="UP000076967"/>
    </source>
</evidence>
<accession>A0A168NMU5</accession>
<comment type="caution">
    <text evidence="3">The sequence shown here is derived from an EMBL/GenBank/DDBJ whole genome shotgun (WGS) entry which is preliminary data.</text>
</comment>
<dbReference type="Gene3D" id="3.10.620.30">
    <property type="match status" value="1"/>
</dbReference>
<feature type="chain" id="PRO_5007899392" evidence="1">
    <location>
        <begin position="26"/>
        <end position="268"/>
    </location>
</feature>
<dbReference type="Proteomes" id="UP000076967">
    <property type="component" value="Unassembled WGS sequence"/>
</dbReference>
<feature type="signal peptide" evidence="1">
    <location>
        <begin position="1"/>
        <end position="25"/>
    </location>
</feature>
<dbReference type="InterPro" id="IPR002931">
    <property type="entry name" value="Transglutaminase-like"/>
</dbReference>
<evidence type="ECO:0000256" key="1">
    <source>
        <dbReference type="SAM" id="SignalP"/>
    </source>
</evidence>
<dbReference type="InterPro" id="IPR038765">
    <property type="entry name" value="Papain-like_cys_pep_sf"/>
</dbReference>
<dbReference type="Pfam" id="PF01841">
    <property type="entry name" value="Transglut_core"/>
    <property type="match status" value="1"/>
</dbReference>
<dbReference type="EMBL" id="LVJH01000002">
    <property type="protein sequence ID" value="OAB45948.1"/>
    <property type="molecule type" value="Genomic_DNA"/>
</dbReference>
<gene>
    <name evidence="3" type="ORF">PGLA_00700</name>
</gene>
<evidence type="ECO:0000313" key="3">
    <source>
        <dbReference type="EMBL" id="OAB45948.1"/>
    </source>
</evidence>
<dbReference type="OrthoDB" id="9787782at2"/>
<evidence type="ECO:0000259" key="2">
    <source>
        <dbReference type="SMART" id="SM00460"/>
    </source>
</evidence>
<dbReference type="AlphaFoldDB" id="A0A168NMU5"/>
<protein>
    <submittedName>
        <fullName evidence="3">Transglutaminase</fullName>
    </submittedName>
</protein>
<reference evidence="3 4" key="1">
    <citation type="submission" date="2016-03" db="EMBL/GenBank/DDBJ databases">
        <title>Draft genome sequence of Paenibacillus glacialis DSM 22343.</title>
        <authorList>
            <person name="Shin S.-K."/>
            <person name="Yi H."/>
        </authorList>
    </citation>
    <scope>NUCLEOTIDE SEQUENCE [LARGE SCALE GENOMIC DNA]</scope>
    <source>
        <strain evidence="3 4">DSM 22343</strain>
    </source>
</reference>
<dbReference type="PANTHER" id="PTHR33490:SF3">
    <property type="entry name" value="CONSERVED INTEGRAL MEMBRANE PROTEIN"/>
    <property type="match status" value="1"/>
</dbReference>
<organism evidence="3 4">
    <name type="scientific">Paenibacillus glacialis</name>
    <dbReference type="NCBI Taxonomy" id="494026"/>
    <lineage>
        <taxon>Bacteria</taxon>
        <taxon>Bacillati</taxon>
        <taxon>Bacillota</taxon>
        <taxon>Bacilli</taxon>
        <taxon>Bacillales</taxon>
        <taxon>Paenibacillaceae</taxon>
        <taxon>Paenibacillus</taxon>
    </lineage>
</organism>
<dbReference type="SMART" id="SM00460">
    <property type="entry name" value="TGc"/>
    <property type="match status" value="1"/>
</dbReference>
<dbReference type="STRING" id="494026.PGLA_00700"/>
<proteinExistence type="predicted"/>
<dbReference type="SUPFAM" id="SSF54001">
    <property type="entry name" value="Cysteine proteinases"/>
    <property type="match status" value="1"/>
</dbReference>
<keyword evidence="1" id="KW-0732">Signal</keyword>
<feature type="domain" description="Transglutaminase-like" evidence="2">
    <location>
        <begin position="184"/>
        <end position="242"/>
    </location>
</feature>
<dbReference type="RefSeq" id="WP_068527306.1">
    <property type="nucleotide sequence ID" value="NZ_LVJH01000002.1"/>
</dbReference>